<reference evidence="2" key="1">
    <citation type="submission" date="2021-04" db="EMBL/GenBank/DDBJ databases">
        <title>Phylogenetic analysis of Acidobacteriaceae.</title>
        <authorList>
            <person name="Qiu L."/>
            <person name="Zhang Q."/>
        </authorList>
    </citation>
    <scope>NUCLEOTIDE SEQUENCE</scope>
    <source>
        <strain evidence="2">DSM 25168</strain>
    </source>
</reference>
<dbReference type="AlphaFoldDB" id="A0A9J7BYM9"/>
<dbReference type="EMBL" id="CP093313">
    <property type="protein sequence ID" value="UWZ86438.1"/>
    <property type="molecule type" value="Genomic_DNA"/>
</dbReference>
<dbReference type="PROSITE" id="PS50868">
    <property type="entry name" value="POST_SET"/>
    <property type="match status" value="1"/>
</dbReference>
<feature type="domain" description="Post-SET" evidence="1">
    <location>
        <begin position="32"/>
        <end position="48"/>
    </location>
</feature>
<dbReference type="InterPro" id="IPR003616">
    <property type="entry name" value="Post-SET_dom"/>
</dbReference>
<dbReference type="Proteomes" id="UP001059380">
    <property type="component" value="Chromosome"/>
</dbReference>
<dbReference type="RefSeq" id="WP_260796078.1">
    <property type="nucleotide sequence ID" value="NZ_CP093313.1"/>
</dbReference>
<evidence type="ECO:0000259" key="1">
    <source>
        <dbReference type="PROSITE" id="PS50868"/>
    </source>
</evidence>
<protein>
    <recommendedName>
        <fullName evidence="1">Post-SET domain-containing protein</fullName>
    </recommendedName>
</protein>
<evidence type="ECO:0000313" key="3">
    <source>
        <dbReference type="Proteomes" id="UP001059380"/>
    </source>
</evidence>
<evidence type="ECO:0000313" key="2">
    <source>
        <dbReference type="EMBL" id="UWZ86438.1"/>
    </source>
</evidence>
<accession>A0A9J7BYM9</accession>
<name>A0A9J7BYM9_9BACT</name>
<sequence>MADQKKCAHAACTCMTDKKYCSKFCEDRKDTAEIACECGHPGCKGDIAS</sequence>
<keyword evidence="3" id="KW-1185">Reference proteome</keyword>
<gene>
    <name evidence="2" type="ORF">MOP44_10945</name>
</gene>
<proteinExistence type="predicted"/>
<organism evidence="2 3">
    <name type="scientific">Occallatibacter riparius</name>
    <dbReference type="NCBI Taxonomy" id="1002689"/>
    <lineage>
        <taxon>Bacteria</taxon>
        <taxon>Pseudomonadati</taxon>
        <taxon>Acidobacteriota</taxon>
        <taxon>Terriglobia</taxon>
        <taxon>Terriglobales</taxon>
        <taxon>Acidobacteriaceae</taxon>
        <taxon>Occallatibacter</taxon>
    </lineage>
</organism>
<dbReference type="KEGG" id="orp:MOP44_10945"/>